<reference evidence="1" key="1">
    <citation type="submission" date="2020-06" db="EMBL/GenBank/DDBJ databases">
        <title>Draft genome of Bugula neritina, a colonial animal packing powerful symbionts and potential medicines.</title>
        <authorList>
            <person name="Rayko M."/>
        </authorList>
    </citation>
    <scope>NUCLEOTIDE SEQUENCE [LARGE SCALE GENOMIC DNA]</scope>
    <source>
        <strain evidence="1">Kwan_BN1</strain>
    </source>
</reference>
<organism evidence="1 2">
    <name type="scientific">Bugula neritina</name>
    <name type="common">Brown bryozoan</name>
    <name type="synonym">Sertularia neritina</name>
    <dbReference type="NCBI Taxonomy" id="10212"/>
    <lineage>
        <taxon>Eukaryota</taxon>
        <taxon>Metazoa</taxon>
        <taxon>Spiralia</taxon>
        <taxon>Lophotrochozoa</taxon>
        <taxon>Bryozoa</taxon>
        <taxon>Gymnolaemata</taxon>
        <taxon>Cheilostomatida</taxon>
        <taxon>Flustrina</taxon>
        <taxon>Buguloidea</taxon>
        <taxon>Bugulidae</taxon>
        <taxon>Bugula</taxon>
    </lineage>
</organism>
<name>A0A7J7KD05_BUGNE</name>
<accession>A0A7J7KD05</accession>
<sequence>MESVTFVERVRLQTSVAVFHQEALQELQASNTILIDLKLQIVPSFTTQQCNVKACTGNVTFQNGRHHLQALKYDG</sequence>
<dbReference type="EMBL" id="VXIV02000706">
    <property type="protein sequence ID" value="KAF6036542.1"/>
    <property type="molecule type" value="Genomic_DNA"/>
</dbReference>
<dbReference type="Proteomes" id="UP000593567">
    <property type="component" value="Unassembled WGS sequence"/>
</dbReference>
<dbReference type="AlphaFoldDB" id="A0A7J7KD05"/>
<comment type="caution">
    <text evidence="1">The sequence shown here is derived from an EMBL/GenBank/DDBJ whole genome shotgun (WGS) entry which is preliminary data.</text>
</comment>
<gene>
    <name evidence="1" type="ORF">EB796_005155</name>
</gene>
<evidence type="ECO:0000313" key="2">
    <source>
        <dbReference type="Proteomes" id="UP000593567"/>
    </source>
</evidence>
<evidence type="ECO:0000313" key="1">
    <source>
        <dbReference type="EMBL" id="KAF6036542.1"/>
    </source>
</evidence>
<proteinExistence type="predicted"/>
<keyword evidence="2" id="KW-1185">Reference proteome</keyword>
<protein>
    <submittedName>
        <fullName evidence="1">Uncharacterized protein</fullName>
    </submittedName>
</protein>